<dbReference type="InterPro" id="IPR044808">
    <property type="entry name" value="ERF_plant"/>
</dbReference>
<dbReference type="SMART" id="SM00380">
    <property type="entry name" value="AP2"/>
    <property type="match status" value="1"/>
</dbReference>
<dbReference type="Gramene" id="NC4G0020340.1">
    <property type="protein sequence ID" value="NC4G0020340.1:cds"/>
    <property type="gene ID" value="NC4G0020340"/>
</dbReference>
<dbReference type="CDD" id="cd00018">
    <property type="entry name" value="AP2"/>
    <property type="match status" value="1"/>
</dbReference>
<dbReference type="InterPro" id="IPR001471">
    <property type="entry name" value="AP2/ERF_dom"/>
</dbReference>
<evidence type="ECO:0000256" key="2">
    <source>
        <dbReference type="ARBA" id="ARBA00023015"/>
    </source>
</evidence>
<keyword evidence="4" id="KW-0804">Transcription</keyword>
<dbReference type="InterPro" id="IPR016177">
    <property type="entry name" value="DNA-bd_dom_sf"/>
</dbReference>
<dbReference type="PANTHER" id="PTHR31190:SF72">
    <property type="entry name" value="AP2 DOMAIN CONTAINING PROTEIN, EXPRESSED"/>
    <property type="match status" value="1"/>
</dbReference>
<proteinExistence type="predicted"/>
<protein>
    <recommendedName>
        <fullName evidence="7">AP2/ERF domain-containing protein</fullName>
    </recommendedName>
</protein>
<dbReference type="InterPro" id="IPR036955">
    <property type="entry name" value="AP2/ERF_dom_sf"/>
</dbReference>
<dbReference type="EMBL" id="LR721782">
    <property type="protein sequence ID" value="VVW28240.1"/>
    <property type="molecule type" value="Genomic_DNA"/>
</dbReference>
<dbReference type="PRINTS" id="PR00367">
    <property type="entry name" value="ETHRSPELEMNT"/>
</dbReference>
<evidence type="ECO:0000256" key="5">
    <source>
        <dbReference type="ARBA" id="ARBA00023242"/>
    </source>
</evidence>
<keyword evidence="3" id="KW-0238">DNA-binding</keyword>
<dbReference type="SUPFAM" id="SSF54171">
    <property type="entry name" value="DNA-binding domain"/>
    <property type="match status" value="1"/>
</dbReference>
<evidence type="ECO:0000259" key="7">
    <source>
        <dbReference type="PROSITE" id="PS51032"/>
    </source>
</evidence>
<keyword evidence="2" id="KW-0805">Transcription regulation</keyword>
<name>A0A5K1CMJ9_9MAGN</name>
<gene>
    <name evidence="8" type="ORF">NYM_LOCUS16867</name>
</gene>
<evidence type="ECO:0000256" key="4">
    <source>
        <dbReference type="ARBA" id="ARBA00023163"/>
    </source>
</evidence>
<evidence type="ECO:0000313" key="8">
    <source>
        <dbReference type="EMBL" id="VVW28240.1"/>
    </source>
</evidence>
<feature type="region of interest" description="Disordered" evidence="6">
    <location>
        <begin position="42"/>
        <end position="79"/>
    </location>
</feature>
<reference evidence="8" key="1">
    <citation type="submission" date="2019-09" db="EMBL/GenBank/DDBJ databases">
        <authorList>
            <person name="Zhang L."/>
        </authorList>
    </citation>
    <scope>NUCLEOTIDE SEQUENCE</scope>
</reference>
<dbReference type="AlphaFoldDB" id="A0A5K1CMJ9"/>
<comment type="subcellular location">
    <subcellularLocation>
        <location evidence="1">Nucleus</location>
    </subcellularLocation>
</comment>
<feature type="compositionally biased region" description="Basic residues" evidence="6">
    <location>
        <begin position="167"/>
        <end position="177"/>
    </location>
</feature>
<dbReference type="GO" id="GO:0005634">
    <property type="term" value="C:nucleus"/>
    <property type="evidence" value="ECO:0007669"/>
    <property type="project" value="UniProtKB-SubCell"/>
</dbReference>
<dbReference type="PANTHER" id="PTHR31190">
    <property type="entry name" value="DNA-BINDING DOMAIN"/>
    <property type="match status" value="1"/>
</dbReference>
<dbReference type="GO" id="GO:0003700">
    <property type="term" value="F:DNA-binding transcription factor activity"/>
    <property type="evidence" value="ECO:0007669"/>
    <property type="project" value="InterPro"/>
</dbReference>
<dbReference type="Pfam" id="PF00847">
    <property type="entry name" value="AP2"/>
    <property type="match status" value="1"/>
</dbReference>
<dbReference type="PROSITE" id="PS51032">
    <property type="entry name" value="AP2_ERF"/>
    <property type="match status" value="1"/>
</dbReference>
<organism evidence="8">
    <name type="scientific">Nymphaea colorata</name>
    <name type="common">pocket water lily</name>
    <dbReference type="NCBI Taxonomy" id="210225"/>
    <lineage>
        <taxon>Eukaryota</taxon>
        <taxon>Viridiplantae</taxon>
        <taxon>Streptophyta</taxon>
        <taxon>Embryophyta</taxon>
        <taxon>Tracheophyta</taxon>
        <taxon>Spermatophyta</taxon>
        <taxon>Magnoliopsida</taxon>
        <taxon>Nymphaeales</taxon>
        <taxon>Nymphaeaceae</taxon>
        <taxon>Nymphaea</taxon>
    </lineage>
</organism>
<feature type="domain" description="AP2/ERF" evidence="7">
    <location>
        <begin position="81"/>
        <end position="139"/>
    </location>
</feature>
<evidence type="ECO:0000256" key="3">
    <source>
        <dbReference type="ARBA" id="ARBA00023125"/>
    </source>
</evidence>
<evidence type="ECO:0000256" key="6">
    <source>
        <dbReference type="SAM" id="MobiDB-lite"/>
    </source>
</evidence>
<dbReference type="OrthoDB" id="670255at2759"/>
<feature type="region of interest" description="Disordered" evidence="6">
    <location>
        <begin position="154"/>
        <end position="190"/>
    </location>
</feature>
<evidence type="ECO:0000256" key="1">
    <source>
        <dbReference type="ARBA" id="ARBA00004123"/>
    </source>
</evidence>
<dbReference type="Gene3D" id="3.30.730.10">
    <property type="entry name" value="AP2/ERF domain"/>
    <property type="match status" value="1"/>
</dbReference>
<sequence>MDTSFIDSDLLPGFSWTLPESHGCRDLGSTEKEELHIDQKGSNELFHSDGGAQGSVPGETGSGMEMNRRPVQPQVSSSERYYRGVRKRPWGKFAAEIRDSTRCGVRVWLGTFGSAEAAALAYDQAAYAMRGPTAVLNFPVDYVKESLGDMRYGEDGSSPAMALKEKHSLRRRRRRMKTTSGGREGEEDKDLVELEDLGEQYLEDLLIKSCQEERDL</sequence>
<accession>A0A5K1CMJ9</accession>
<keyword evidence="5" id="KW-0539">Nucleus</keyword>
<dbReference type="GO" id="GO:0003677">
    <property type="term" value="F:DNA binding"/>
    <property type="evidence" value="ECO:0007669"/>
    <property type="project" value="UniProtKB-KW"/>
</dbReference>
<dbReference type="GO" id="GO:0009873">
    <property type="term" value="P:ethylene-activated signaling pathway"/>
    <property type="evidence" value="ECO:0007669"/>
    <property type="project" value="InterPro"/>
</dbReference>
<dbReference type="FunFam" id="3.30.730.10:FF:000001">
    <property type="entry name" value="Ethylene-responsive transcription factor 2"/>
    <property type="match status" value="1"/>
</dbReference>